<evidence type="ECO:0000256" key="2">
    <source>
        <dbReference type="SAM" id="MobiDB-lite"/>
    </source>
</evidence>
<organism evidence="3 4">
    <name type="scientific">Cymbomonas tetramitiformis</name>
    <dbReference type="NCBI Taxonomy" id="36881"/>
    <lineage>
        <taxon>Eukaryota</taxon>
        <taxon>Viridiplantae</taxon>
        <taxon>Chlorophyta</taxon>
        <taxon>Pyramimonadophyceae</taxon>
        <taxon>Pyramimonadales</taxon>
        <taxon>Pyramimonadaceae</taxon>
        <taxon>Cymbomonas</taxon>
    </lineage>
</organism>
<evidence type="ECO:0000313" key="4">
    <source>
        <dbReference type="Proteomes" id="UP001190700"/>
    </source>
</evidence>
<feature type="region of interest" description="Disordered" evidence="2">
    <location>
        <begin position="185"/>
        <end position="220"/>
    </location>
</feature>
<dbReference type="EMBL" id="LGRX02011685">
    <property type="protein sequence ID" value="KAK3268666.1"/>
    <property type="molecule type" value="Genomic_DNA"/>
</dbReference>
<name>A0AAE0L1I0_9CHLO</name>
<keyword evidence="4" id="KW-1185">Reference proteome</keyword>
<sequence>MALYVIDQCSVDYQLDVKASALPIPEDADPNEYIPNPKNAEQFTNYRVYQSDFPTRPNPKLGTGGARCYIVSKSKRQGVLVTKRCDKAANAWNCACSQTHHDMFHALVPAEYAHSVFTRLQYAFEPSDYPPICDDACELYVHALDRQNAERVHYEDKTLDILQHSNDTTVAALQTASERHKAQVKQREEMRASRWAQRQALSLSPPPNRSAKALAPPPAQTDERVKALKQQLAELTTQNAELKKLTKENAELKKSLKEKASPDLQKQNAELIAQNKAGYAELTKLVAENEQLKKNNAEYAEKNALLVQEISKLTDVPADLVDF</sequence>
<keyword evidence="1" id="KW-0175">Coiled coil</keyword>
<reference evidence="3 4" key="1">
    <citation type="journal article" date="2015" name="Genome Biol. Evol.">
        <title>Comparative Genomics of a Bacterivorous Green Alga Reveals Evolutionary Causalities and Consequences of Phago-Mixotrophic Mode of Nutrition.</title>
        <authorList>
            <person name="Burns J.A."/>
            <person name="Paasch A."/>
            <person name="Narechania A."/>
            <person name="Kim E."/>
        </authorList>
    </citation>
    <scope>NUCLEOTIDE SEQUENCE [LARGE SCALE GENOMIC DNA]</scope>
    <source>
        <strain evidence="3 4">PLY_AMNH</strain>
    </source>
</reference>
<comment type="caution">
    <text evidence="3">The sequence shown here is derived from an EMBL/GenBank/DDBJ whole genome shotgun (WGS) entry which is preliminary data.</text>
</comment>
<protein>
    <submittedName>
        <fullName evidence="3">Uncharacterized protein</fullName>
    </submittedName>
</protein>
<evidence type="ECO:0000313" key="3">
    <source>
        <dbReference type="EMBL" id="KAK3268666.1"/>
    </source>
</evidence>
<feature type="coiled-coil region" evidence="1">
    <location>
        <begin position="225"/>
        <end position="255"/>
    </location>
</feature>
<dbReference type="AlphaFoldDB" id="A0AAE0L1I0"/>
<feature type="coiled-coil region" evidence="1">
    <location>
        <begin position="282"/>
        <end position="309"/>
    </location>
</feature>
<accession>A0AAE0L1I0</accession>
<dbReference type="Proteomes" id="UP001190700">
    <property type="component" value="Unassembled WGS sequence"/>
</dbReference>
<evidence type="ECO:0000256" key="1">
    <source>
        <dbReference type="SAM" id="Coils"/>
    </source>
</evidence>
<gene>
    <name evidence="3" type="ORF">CYMTET_22841</name>
</gene>
<proteinExistence type="predicted"/>